<dbReference type="OrthoDB" id="9795056at2"/>
<dbReference type="PANTHER" id="PTHR30565">
    <property type="entry name" value="PROTEIN YCIF"/>
    <property type="match status" value="1"/>
</dbReference>
<dbReference type="Proteomes" id="UP000295530">
    <property type="component" value="Unassembled WGS sequence"/>
</dbReference>
<dbReference type="InterPro" id="IPR009078">
    <property type="entry name" value="Ferritin-like_SF"/>
</dbReference>
<dbReference type="InterPro" id="IPR012347">
    <property type="entry name" value="Ferritin-like"/>
</dbReference>
<dbReference type="InterPro" id="IPR010287">
    <property type="entry name" value="DUF892_YciF-like"/>
</dbReference>
<dbReference type="SUPFAM" id="SSF47240">
    <property type="entry name" value="Ferritin-like"/>
    <property type="match status" value="1"/>
</dbReference>
<reference evidence="1 2" key="1">
    <citation type="submission" date="2019-03" db="EMBL/GenBank/DDBJ databases">
        <title>Genomic analyses of the natural microbiome of Caenorhabditis elegans.</title>
        <authorList>
            <person name="Samuel B."/>
        </authorList>
    </citation>
    <scope>NUCLEOTIDE SEQUENCE [LARGE SCALE GENOMIC DNA]</scope>
    <source>
        <strain evidence="1 2">BIGb0156</strain>
    </source>
</reference>
<sequence length="163" mass="17736">MQIKTLEDLFVHLLSDTYSAEKQLTRALPKLARASEDAKLSEAFASHLEETRGHVERIDGVVDSVPGLRLKRIKCVAMEGLIEEGQEVIDSIDKGAVRDAGLIAAAQKVEHYEIAAYGTLCTLAELLGYGEAKKLLGQTLEEEKSADNKLSTLAESGINKKAK</sequence>
<gene>
    <name evidence="1" type="ORF">EC847_101394</name>
</gene>
<dbReference type="Pfam" id="PF05974">
    <property type="entry name" value="DUF892"/>
    <property type="match status" value="1"/>
</dbReference>
<dbReference type="AlphaFoldDB" id="A0A4R6EZQ5"/>
<dbReference type="Gene3D" id="1.20.1260.10">
    <property type="match status" value="1"/>
</dbReference>
<keyword evidence="2" id="KW-1185">Reference proteome</keyword>
<dbReference type="InterPro" id="IPR047114">
    <property type="entry name" value="YciF"/>
</dbReference>
<dbReference type="EMBL" id="SNVX01000001">
    <property type="protein sequence ID" value="TDN64467.1"/>
    <property type="molecule type" value="Genomic_DNA"/>
</dbReference>
<name>A0A4R6EZQ5_SCAGO</name>
<accession>A0A4R6EZQ5</accession>
<protein>
    <submittedName>
        <fullName evidence="1">Ferritin-like metal-binding protein YciE</fullName>
    </submittedName>
</protein>
<evidence type="ECO:0000313" key="2">
    <source>
        <dbReference type="Proteomes" id="UP000295530"/>
    </source>
</evidence>
<dbReference type="CDD" id="cd07909">
    <property type="entry name" value="YciF"/>
    <property type="match status" value="1"/>
</dbReference>
<organism evidence="1 2">
    <name type="scientific">Scandinavium goeteborgense</name>
    <dbReference type="NCBI Taxonomy" id="1851514"/>
    <lineage>
        <taxon>Bacteria</taxon>
        <taxon>Pseudomonadati</taxon>
        <taxon>Pseudomonadota</taxon>
        <taxon>Gammaproteobacteria</taxon>
        <taxon>Enterobacterales</taxon>
        <taxon>Enterobacteriaceae</taxon>
        <taxon>Scandinavium</taxon>
    </lineage>
</organism>
<comment type="caution">
    <text evidence="1">The sequence shown here is derived from an EMBL/GenBank/DDBJ whole genome shotgun (WGS) entry which is preliminary data.</text>
</comment>
<dbReference type="PANTHER" id="PTHR30565:SF9">
    <property type="entry name" value="PROTEIN YCIF"/>
    <property type="match status" value="1"/>
</dbReference>
<dbReference type="RefSeq" id="WP_133460013.1">
    <property type="nucleotide sequence ID" value="NZ_SNVX01000001.1"/>
</dbReference>
<proteinExistence type="predicted"/>
<evidence type="ECO:0000313" key="1">
    <source>
        <dbReference type="EMBL" id="TDN64467.1"/>
    </source>
</evidence>